<dbReference type="SUPFAM" id="SSF53335">
    <property type="entry name" value="S-adenosyl-L-methionine-dependent methyltransferases"/>
    <property type="match status" value="1"/>
</dbReference>
<dbReference type="PANTHER" id="PTHR43317:SF1">
    <property type="entry name" value="THERMOSPERMINE SYNTHASE ACAULIS5"/>
    <property type="match status" value="1"/>
</dbReference>
<organism evidence="2 3">
    <name type="scientific">Pseudomonas jilinensis</name>
    <dbReference type="NCBI Taxonomy" id="2078689"/>
    <lineage>
        <taxon>Bacteria</taxon>
        <taxon>Pseudomonadati</taxon>
        <taxon>Pseudomonadota</taxon>
        <taxon>Gammaproteobacteria</taxon>
        <taxon>Pseudomonadales</taxon>
        <taxon>Pseudomonadaceae</taxon>
        <taxon>Pseudomonas</taxon>
    </lineage>
</organism>
<dbReference type="GO" id="GO:0006596">
    <property type="term" value="P:polyamine biosynthetic process"/>
    <property type="evidence" value="ECO:0007669"/>
    <property type="project" value="UniProtKB-KW"/>
</dbReference>
<accession>A0A396RWJ0</accession>
<dbReference type="Pfam" id="PF01564">
    <property type="entry name" value="Spermine_synth"/>
    <property type="match status" value="1"/>
</dbReference>
<dbReference type="EMBL" id="QJSA01000009">
    <property type="protein sequence ID" value="RHW20980.1"/>
    <property type="molecule type" value="Genomic_DNA"/>
</dbReference>
<sequence>MKILYLLLRRLLGIRRHAMTTQENVIDCLRDDFGLLRVTESGLYRFLYFGEKTEQSCCYVPDSAWLEYDYTRAMLLGLYWCRADYRATLLGLGGGSLANCLVRYFQPERVTAVELRPAVVELARKWLGLSSDPCLQVLDGCAERYINQAPESCDLLMVDLYMEGGLSRLQLQTEFFQSCHRALRPGGLMVINQWQMGETGQPYAAEMLRELFGDDYLCVEVDEGNILLFIPAGGRLTLDKDAMRLWADDQEPRLGYSLRPYIESLRRAG</sequence>
<dbReference type="CDD" id="cd02440">
    <property type="entry name" value="AdoMet_MTases"/>
    <property type="match status" value="1"/>
</dbReference>
<keyword evidence="1" id="KW-0620">Polyamine biosynthesis</keyword>
<gene>
    <name evidence="2" type="ORF">C2846_11485</name>
</gene>
<evidence type="ECO:0000313" key="2">
    <source>
        <dbReference type="EMBL" id="RHW20980.1"/>
    </source>
</evidence>
<name>A0A396RWJ0_9PSED</name>
<dbReference type="Proteomes" id="UP000265745">
    <property type="component" value="Unassembled WGS sequence"/>
</dbReference>
<evidence type="ECO:0000256" key="1">
    <source>
        <dbReference type="ARBA" id="ARBA00023115"/>
    </source>
</evidence>
<proteinExistence type="predicted"/>
<dbReference type="Gene3D" id="3.40.50.150">
    <property type="entry name" value="Vaccinia Virus protein VP39"/>
    <property type="match status" value="1"/>
</dbReference>
<keyword evidence="3" id="KW-1185">Reference proteome</keyword>
<dbReference type="InterPro" id="IPR029063">
    <property type="entry name" value="SAM-dependent_MTases_sf"/>
</dbReference>
<dbReference type="PANTHER" id="PTHR43317">
    <property type="entry name" value="THERMOSPERMINE SYNTHASE ACAULIS5"/>
    <property type="match status" value="1"/>
</dbReference>
<comment type="caution">
    <text evidence="2">The sequence shown here is derived from an EMBL/GenBank/DDBJ whole genome shotgun (WGS) entry which is preliminary data.</text>
</comment>
<evidence type="ECO:0000313" key="3">
    <source>
        <dbReference type="Proteomes" id="UP000265745"/>
    </source>
</evidence>
<dbReference type="AlphaFoldDB" id="A0A396RWJ0"/>
<dbReference type="OrthoDB" id="9069616at2"/>
<reference evidence="2 3" key="1">
    <citation type="submission" date="2018-06" db="EMBL/GenBank/DDBJ databases">
        <title>Pseudomonas jilinensis sp. nov., isolated from the production water of Jilin Oilfield in China.</title>
        <authorList>
            <person name="Wang J."/>
        </authorList>
    </citation>
    <scope>NUCLEOTIDE SEQUENCE [LARGE SCALE GENOMIC DNA]</scope>
    <source>
        <strain evidence="2 3">JS15-10A1</strain>
    </source>
</reference>
<protein>
    <submittedName>
        <fullName evidence="2">Spermidine synthase</fullName>
    </submittedName>
</protein>